<evidence type="ECO:0000313" key="7">
    <source>
        <dbReference type="Proteomes" id="UP000823486"/>
    </source>
</evidence>
<feature type="binding site" evidence="4">
    <location>
        <position position="67"/>
    </location>
    <ligand>
        <name>Zn(2+)</name>
        <dbReference type="ChEBI" id="CHEBI:29105"/>
    </ligand>
</feature>
<dbReference type="RefSeq" id="WP_204547549.1">
    <property type="nucleotide sequence ID" value="NZ_JAFBFI010000028.1"/>
</dbReference>
<comment type="cofactor">
    <cofactor evidence="4">
        <name>Zn(2+)</name>
        <dbReference type="ChEBI" id="CHEBI:29105"/>
    </cofactor>
    <text evidence="4">Binds 1 zinc ion.</text>
</comment>
<keyword evidence="3 4" id="KW-0862">Zinc</keyword>
<feature type="binding site" evidence="4">
    <location>
        <position position="71"/>
    </location>
    <ligand>
        <name>Zn(2+)</name>
        <dbReference type="ChEBI" id="CHEBI:29105"/>
    </ligand>
</feature>
<evidence type="ECO:0000259" key="5">
    <source>
        <dbReference type="SMART" id="SM00731"/>
    </source>
</evidence>
<proteinExistence type="inferred from homology"/>
<comment type="similarity">
    <text evidence="4">Belongs to the SprT family.</text>
</comment>
<dbReference type="Pfam" id="PF10263">
    <property type="entry name" value="SprT-like"/>
    <property type="match status" value="1"/>
</dbReference>
<feature type="domain" description="SprT-like" evidence="5">
    <location>
        <begin position="4"/>
        <end position="152"/>
    </location>
</feature>
<gene>
    <name evidence="6" type="ORF">JOC77_004066</name>
</gene>
<keyword evidence="7" id="KW-1185">Reference proteome</keyword>
<dbReference type="HAMAP" id="MF_00745">
    <property type="entry name" value="SprT_like"/>
    <property type="match status" value="1"/>
</dbReference>
<dbReference type="InterPro" id="IPR023524">
    <property type="entry name" value="Uncharacterised_SprT-like"/>
</dbReference>
<dbReference type="InterPro" id="IPR035240">
    <property type="entry name" value="SprT_Zn_ribbon"/>
</dbReference>
<dbReference type="Pfam" id="PF17283">
    <property type="entry name" value="Zn_ribbon_SprT"/>
    <property type="match status" value="1"/>
</dbReference>
<reference evidence="6 7" key="1">
    <citation type="submission" date="2021-01" db="EMBL/GenBank/DDBJ databases">
        <title>Genomic Encyclopedia of Type Strains, Phase IV (KMG-IV): sequencing the most valuable type-strain genomes for metagenomic binning, comparative biology and taxonomic classification.</title>
        <authorList>
            <person name="Goeker M."/>
        </authorList>
    </citation>
    <scope>NUCLEOTIDE SEQUENCE [LARGE SCALE GENOMIC DNA]</scope>
    <source>
        <strain evidence="6 7">DSM 105482</strain>
    </source>
</reference>
<evidence type="ECO:0000256" key="1">
    <source>
        <dbReference type="ARBA" id="ARBA00022490"/>
    </source>
</evidence>
<accession>A0ABS2QNC5</accession>
<dbReference type="Proteomes" id="UP000823486">
    <property type="component" value="Unassembled WGS sequence"/>
</dbReference>
<name>A0ABS2QNC5_9BACI</name>
<dbReference type="SMART" id="SM00731">
    <property type="entry name" value="SprT"/>
    <property type="match status" value="1"/>
</dbReference>
<protein>
    <recommendedName>
        <fullName evidence="4">Protein SprT-like</fullName>
    </recommendedName>
</protein>
<dbReference type="EMBL" id="JAFBFI010000028">
    <property type="protein sequence ID" value="MBM7694602.1"/>
    <property type="molecule type" value="Genomic_DNA"/>
</dbReference>
<keyword evidence="1 4" id="KW-0963">Cytoplasm</keyword>
<comment type="caution">
    <text evidence="6">The sequence shown here is derived from an EMBL/GenBank/DDBJ whole genome shotgun (WGS) entry which is preliminary data.</text>
</comment>
<keyword evidence="2 4" id="KW-0479">Metal-binding</keyword>
<dbReference type="NCBIfam" id="NF003339">
    <property type="entry name" value="PRK04351.1"/>
    <property type="match status" value="1"/>
</dbReference>
<sequence>MDNQQLQRIVEQVSIDAFGKPFRHKASFNARLRTTGGRYLLNSHNIEINRKYFDEYGEKELYGIIKHELCHYHLHLEGRGYKHRDQDFRHLMKIVDAPRFCQALPKKASAKRSTTRLYEYTCQSCGQIYNRKRRVDTNRYVCGKCKGKLNLIRQLTI</sequence>
<evidence type="ECO:0000256" key="2">
    <source>
        <dbReference type="ARBA" id="ARBA00022723"/>
    </source>
</evidence>
<evidence type="ECO:0000256" key="4">
    <source>
        <dbReference type="HAMAP-Rule" id="MF_00745"/>
    </source>
</evidence>
<organism evidence="6 7">
    <name type="scientific">Peribacillus deserti</name>
    <dbReference type="NCBI Taxonomy" id="673318"/>
    <lineage>
        <taxon>Bacteria</taxon>
        <taxon>Bacillati</taxon>
        <taxon>Bacillota</taxon>
        <taxon>Bacilli</taxon>
        <taxon>Bacillales</taxon>
        <taxon>Bacillaceae</taxon>
        <taxon>Peribacillus</taxon>
    </lineage>
</organism>
<evidence type="ECO:0000313" key="6">
    <source>
        <dbReference type="EMBL" id="MBM7694602.1"/>
    </source>
</evidence>
<feature type="active site" evidence="4">
    <location>
        <position position="68"/>
    </location>
</feature>
<comment type="subcellular location">
    <subcellularLocation>
        <location evidence="4">Cytoplasm</location>
    </subcellularLocation>
</comment>
<evidence type="ECO:0000256" key="3">
    <source>
        <dbReference type="ARBA" id="ARBA00022833"/>
    </source>
</evidence>
<dbReference type="InterPro" id="IPR006640">
    <property type="entry name" value="SprT-like_domain"/>
</dbReference>